<feature type="domain" description="DUF6383" evidence="2">
    <location>
        <begin position="1148"/>
        <end position="1219"/>
    </location>
</feature>
<name>A0A7K0HNF8_PARDI</name>
<reference evidence="3 4" key="1">
    <citation type="journal article" date="2019" name="Nat. Med.">
        <title>A library of human gut bacterial isolates paired with longitudinal multiomics data enables mechanistic microbiome research.</title>
        <authorList>
            <person name="Poyet M."/>
            <person name="Groussin M."/>
            <person name="Gibbons S.M."/>
            <person name="Avila-Pacheco J."/>
            <person name="Jiang X."/>
            <person name="Kearney S.M."/>
            <person name="Perrotta A.R."/>
            <person name="Berdy B."/>
            <person name="Zhao S."/>
            <person name="Lieberman T.D."/>
            <person name="Swanson P.K."/>
            <person name="Smith M."/>
            <person name="Roesemann S."/>
            <person name="Alexander J.E."/>
            <person name="Rich S.A."/>
            <person name="Livny J."/>
            <person name="Vlamakis H."/>
            <person name="Clish C."/>
            <person name="Bullock K."/>
            <person name="Deik A."/>
            <person name="Scott J."/>
            <person name="Pierce K.A."/>
            <person name="Xavier R.J."/>
            <person name="Alm E.J."/>
        </authorList>
    </citation>
    <scope>NUCLEOTIDE SEQUENCE [LARGE SCALE GENOMIC DNA]</scope>
    <source>
        <strain evidence="3 4">BIOML-A32</strain>
    </source>
</reference>
<feature type="signal peptide" evidence="1">
    <location>
        <begin position="1"/>
        <end position="24"/>
    </location>
</feature>
<protein>
    <recommendedName>
        <fullName evidence="2">DUF6383 domain-containing protein</fullName>
    </recommendedName>
</protein>
<dbReference type="RefSeq" id="WP_005860948.1">
    <property type="nucleotide sequence ID" value="NZ_BQOC01000010.1"/>
</dbReference>
<proteinExistence type="predicted"/>
<evidence type="ECO:0000313" key="4">
    <source>
        <dbReference type="Proteomes" id="UP000441358"/>
    </source>
</evidence>
<gene>
    <name evidence="3" type="ORF">GKD66_15930</name>
</gene>
<dbReference type="EMBL" id="WKMC01000013">
    <property type="protein sequence ID" value="MRZ51691.1"/>
    <property type="molecule type" value="Genomic_DNA"/>
</dbReference>
<keyword evidence="1" id="KW-0732">Signal</keyword>
<evidence type="ECO:0000259" key="2">
    <source>
        <dbReference type="Pfam" id="PF19910"/>
    </source>
</evidence>
<accession>A0A7K0HNF8</accession>
<feature type="chain" id="PRO_5029580946" description="DUF6383 domain-containing protein" evidence="1">
    <location>
        <begin position="25"/>
        <end position="1220"/>
    </location>
</feature>
<evidence type="ECO:0000313" key="3">
    <source>
        <dbReference type="EMBL" id="MRZ51691.1"/>
    </source>
</evidence>
<organism evidence="3 4">
    <name type="scientific">Parabacteroides distasonis</name>
    <dbReference type="NCBI Taxonomy" id="823"/>
    <lineage>
        <taxon>Bacteria</taxon>
        <taxon>Pseudomonadati</taxon>
        <taxon>Bacteroidota</taxon>
        <taxon>Bacteroidia</taxon>
        <taxon>Bacteroidales</taxon>
        <taxon>Tannerellaceae</taxon>
        <taxon>Parabacteroides</taxon>
    </lineage>
</organism>
<dbReference type="OrthoDB" id="1098257at2"/>
<evidence type="ECO:0000256" key="1">
    <source>
        <dbReference type="SAM" id="SignalP"/>
    </source>
</evidence>
<dbReference type="InterPro" id="IPR045963">
    <property type="entry name" value="DUF6383"/>
</dbReference>
<comment type="caution">
    <text evidence="3">The sequence shown here is derived from an EMBL/GenBank/DDBJ whole genome shotgun (WGS) entry which is preliminary data.</text>
</comment>
<dbReference type="Proteomes" id="UP000441358">
    <property type="component" value="Unassembled WGS sequence"/>
</dbReference>
<dbReference type="AlphaFoldDB" id="A0A7K0HNF8"/>
<sequence length="1220" mass="132891">MNKKFTTFLASAMLVSAFSVGSVAAYVGAVAPAEDVVTSTTPATVEGKDLAKDQTVLFMSGSDFLAAGNDKADFGKFVTVSGTASTFELADLNQAMWTVSAKKNNLGVDVFSFVNKATGLSFAVDPSMAVASDKKSEAKVATLGGSATEWVVKDNTLVSYVDGKKFVYLATRGEGSTKEIILVKAEEVGEDKVSISFNKDQIPTSMQLHAEDLNKLLQSVSAEGYFGLSMNPEVSKGNTNHLTATALKAVDVEEEATLAATPTVSDYVQLQVKDKKIDGEDAFVVVDTAYYEATEAPTMLKFGYDKLGADKRAEGSYQFKFTYNAQKNELYAQVKKVVYKLTANSGKATEYAKDIKEDNDNSWWSVKEGFSSSNGKTKLSTAENQYIYLANLGGNKLLTVNTKETQKGEKPSPEDQRTKITLGTNFTGLVPTTLADGVYMIQFKAGGSDRDELKGTYALANLAGNFGWAKQAERQDFNHMPAAQWVVTKNGISSTSSISIQNREFNDKDKDGVYPTVKIPTNVQLYAVKDSKDVFFYTTNDGNESVADTVSFVAIKDAKDLKIGYRYVPEDSAMVQTYVFNYLHGLALDKYLYTPAGKDSIVRVNENGDKTNFRLVVVAKDDNYGVGDSLVRNVYQIKNGESYLTYDSKAKKYVLGSTPTNFFLKENNCIDGKHYYALVEAVVRKYKITEGDKIYSPAYNGFKSTDKVVVDGKKVPVPTLDKGQETLLFDADGNYLVKDNSVIKKAFVYKANSKNNDVIELMEIVLDNNTTPQKDKSYYASSAAQNGLKASVDDNTLDLTQGSTDDKFDTGTKREIRTSAFAVVTDDSPLYRRFNNAVLNESETADSLFFVEKIRKEYLMDEWNKNLTDKTVDYVGIWNKEKADGKLAFIVDTAWVNRGAGTIKPQYLVSVARDDQEGTPGIPCTYEHNHFDNAGNPVNAANCSHATKAHPGFNYGKYMVSFADSALIKGKEYKTPYMDIDGGYTRVGFVKAIHYGDSLYVLTNGFEKMTPAELDVETIIANYKKAGLENFIVNLQGDNHKNVTWSFRYVNPDKAGVVTEEGEANEFLFESNIYNENGLTSTGKATKGFDKAVAGSIAPQYAAWLKMQNGCLVLTRGDSEFNAAKTGSDGALIFNAYQKTDAEDMVTSIEGANAEGVSIVAGNGTVTVQGAAGKSIVITNILGKVVAETVLTSDNATIAVPAGIVAVAIDGEEAVKAIVK</sequence>
<dbReference type="Pfam" id="PF19910">
    <property type="entry name" value="DUF6383"/>
    <property type="match status" value="1"/>
</dbReference>